<dbReference type="PANTHER" id="PTHR43386:SF1">
    <property type="entry name" value="D,D-DIPEPTIDE TRANSPORT SYSTEM PERMEASE PROTEIN DDPC-RELATED"/>
    <property type="match status" value="1"/>
</dbReference>
<dbReference type="InterPro" id="IPR035906">
    <property type="entry name" value="MetI-like_sf"/>
</dbReference>
<dbReference type="InterPro" id="IPR050366">
    <property type="entry name" value="BP-dependent_transpt_permease"/>
</dbReference>
<evidence type="ECO:0000256" key="4">
    <source>
        <dbReference type="ARBA" id="ARBA00022692"/>
    </source>
</evidence>
<dbReference type="Pfam" id="PF00528">
    <property type="entry name" value="BPD_transp_1"/>
    <property type="match status" value="1"/>
</dbReference>
<evidence type="ECO:0000256" key="7">
    <source>
        <dbReference type="SAM" id="Phobius"/>
    </source>
</evidence>
<feature type="transmembrane region" description="Helical" evidence="7">
    <location>
        <begin position="64"/>
        <end position="87"/>
    </location>
</feature>
<dbReference type="PANTHER" id="PTHR43386">
    <property type="entry name" value="OLIGOPEPTIDE TRANSPORT SYSTEM PERMEASE PROTEIN APPC"/>
    <property type="match status" value="1"/>
</dbReference>
<keyword evidence="6 7" id="KW-0472">Membrane</keyword>
<gene>
    <name evidence="9" type="ORF">S01H4_27220</name>
</gene>
<keyword evidence="4 7" id="KW-0812">Transmembrane</keyword>
<keyword evidence="3" id="KW-1003">Cell membrane</keyword>
<dbReference type="EMBL" id="BART01013258">
    <property type="protein sequence ID" value="GAG89540.1"/>
    <property type="molecule type" value="Genomic_DNA"/>
</dbReference>
<dbReference type="GO" id="GO:0005886">
    <property type="term" value="C:plasma membrane"/>
    <property type="evidence" value="ECO:0007669"/>
    <property type="project" value="UniProtKB-SubCell"/>
</dbReference>
<evidence type="ECO:0000259" key="8">
    <source>
        <dbReference type="Pfam" id="PF00528"/>
    </source>
</evidence>
<proteinExistence type="predicted"/>
<keyword evidence="5 7" id="KW-1133">Transmembrane helix</keyword>
<evidence type="ECO:0000313" key="9">
    <source>
        <dbReference type="EMBL" id="GAG89540.1"/>
    </source>
</evidence>
<dbReference type="SUPFAM" id="SSF161098">
    <property type="entry name" value="MetI-like"/>
    <property type="match status" value="1"/>
</dbReference>
<keyword evidence="2" id="KW-0813">Transport</keyword>
<name>X1B3G4_9ZZZZ</name>
<evidence type="ECO:0000256" key="3">
    <source>
        <dbReference type="ARBA" id="ARBA00022475"/>
    </source>
</evidence>
<sequence>MSDFRIFRVHLLPNISSSVIVMAVIWMSDAITMEVALSFIGLGVPPPTASWGTVLQDNLRYFLMEPYAVIWPCIAIAWTVQALNLIGDRFRDILDPKMR</sequence>
<dbReference type="GO" id="GO:0055085">
    <property type="term" value="P:transmembrane transport"/>
    <property type="evidence" value="ECO:0007669"/>
    <property type="project" value="InterPro"/>
</dbReference>
<dbReference type="Gene3D" id="1.10.3720.10">
    <property type="entry name" value="MetI-like"/>
    <property type="match status" value="1"/>
</dbReference>
<accession>X1B3G4</accession>
<evidence type="ECO:0000256" key="5">
    <source>
        <dbReference type="ARBA" id="ARBA00022989"/>
    </source>
</evidence>
<feature type="domain" description="ABC transmembrane type-1" evidence="8">
    <location>
        <begin position="1"/>
        <end position="99"/>
    </location>
</feature>
<reference evidence="9" key="1">
    <citation type="journal article" date="2014" name="Front. Microbiol.">
        <title>High frequency of phylogenetically diverse reductive dehalogenase-homologous genes in deep subseafloor sedimentary metagenomes.</title>
        <authorList>
            <person name="Kawai M."/>
            <person name="Futagami T."/>
            <person name="Toyoda A."/>
            <person name="Takaki Y."/>
            <person name="Nishi S."/>
            <person name="Hori S."/>
            <person name="Arai W."/>
            <person name="Tsubouchi T."/>
            <person name="Morono Y."/>
            <person name="Uchiyama I."/>
            <person name="Ito T."/>
            <person name="Fujiyama A."/>
            <person name="Inagaki F."/>
            <person name="Takami H."/>
        </authorList>
    </citation>
    <scope>NUCLEOTIDE SEQUENCE</scope>
    <source>
        <strain evidence="9">Expedition CK06-06</strain>
    </source>
</reference>
<comment type="subcellular location">
    <subcellularLocation>
        <location evidence="1">Cell membrane</location>
        <topology evidence="1">Multi-pass membrane protein</topology>
    </subcellularLocation>
</comment>
<evidence type="ECO:0000256" key="1">
    <source>
        <dbReference type="ARBA" id="ARBA00004651"/>
    </source>
</evidence>
<organism evidence="9">
    <name type="scientific">marine sediment metagenome</name>
    <dbReference type="NCBI Taxonomy" id="412755"/>
    <lineage>
        <taxon>unclassified sequences</taxon>
        <taxon>metagenomes</taxon>
        <taxon>ecological metagenomes</taxon>
    </lineage>
</organism>
<dbReference type="AlphaFoldDB" id="X1B3G4"/>
<dbReference type="InterPro" id="IPR000515">
    <property type="entry name" value="MetI-like"/>
</dbReference>
<evidence type="ECO:0000256" key="6">
    <source>
        <dbReference type="ARBA" id="ARBA00023136"/>
    </source>
</evidence>
<evidence type="ECO:0000256" key="2">
    <source>
        <dbReference type="ARBA" id="ARBA00022448"/>
    </source>
</evidence>
<protein>
    <recommendedName>
        <fullName evidence="8">ABC transmembrane type-1 domain-containing protein</fullName>
    </recommendedName>
</protein>
<comment type="caution">
    <text evidence="9">The sequence shown here is derived from an EMBL/GenBank/DDBJ whole genome shotgun (WGS) entry which is preliminary data.</text>
</comment>